<evidence type="ECO:0000313" key="1">
    <source>
        <dbReference type="Proteomes" id="UP000887565"/>
    </source>
</evidence>
<dbReference type="WBParaSite" id="nRc.2.0.1.t46277-RA">
    <property type="protein sequence ID" value="nRc.2.0.1.t46277-RA"/>
    <property type="gene ID" value="nRc.2.0.1.g46277"/>
</dbReference>
<keyword evidence="1" id="KW-1185">Reference proteome</keyword>
<name>A0A915L680_ROMCU</name>
<proteinExistence type="predicted"/>
<protein>
    <submittedName>
        <fullName evidence="2">Uncharacterized protein</fullName>
    </submittedName>
</protein>
<reference evidence="2" key="1">
    <citation type="submission" date="2022-11" db="UniProtKB">
        <authorList>
            <consortium name="WormBaseParasite"/>
        </authorList>
    </citation>
    <scope>IDENTIFICATION</scope>
</reference>
<dbReference type="AlphaFoldDB" id="A0A915L680"/>
<sequence>MLLTRGRLMIHKSPKKRHLNFIQVLNCWPARGLYSNRSLIFSFARIRIGRRPMSERDALLSKFVATLARHIGMKTGVYGAYPVTDFGTDLRFRATMADLGVLASFG</sequence>
<dbReference type="Proteomes" id="UP000887565">
    <property type="component" value="Unplaced"/>
</dbReference>
<evidence type="ECO:0000313" key="2">
    <source>
        <dbReference type="WBParaSite" id="nRc.2.0.1.t46277-RA"/>
    </source>
</evidence>
<organism evidence="1 2">
    <name type="scientific">Romanomermis culicivorax</name>
    <name type="common">Nematode worm</name>
    <dbReference type="NCBI Taxonomy" id="13658"/>
    <lineage>
        <taxon>Eukaryota</taxon>
        <taxon>Metazoa</taxon>
        <taxon>Ecdysozoa</taxon>
        <taxon>Nematoda</taxon>
        <taxon>Enoplea</taxon>
        <taxon>Dorylaimia</taxon>
        <taxon>Mermithida</taxon>
        <taxon>Mermithoidea</taxon>
        <taxon>Mermithidae</taxon>
        <taxon>Romanomermis</taxon>
    </lineage>
</organism>
<accession>A0A915L680</accession>